<organism evidence="13 14">
    <name type="scientific">Methanimicrococcus hacksteinii</name>
    <dbReference type="NCBI Taxonomy" id="3028293"/>
    <lineage>
        <taxon>Archaea</taxon>
        <taxon>Methanobacteriati</taxon>
        <taxon>Methanobacteriota</taxon>
        <taxon>Stenosarchaea group</taxon>
        <taxon>Methanomicrobia</taxon>
        <taxon>Methanosarcinales</taxon>
        <taxon>Methanosarcinaceae</taxon>
        <taxon>Methanimicrococcus</taxon>
    </lineage>
</organism>
<keyword evidence="14" id="KW-1185">Reference proteome</keyword>
<dbReference type="PANTHER" id="PTHR43513:SF3">
    <property type="entry name" value="DIHYDROOROTATE DEHYDROGENASE B (NAD(+)), ELECTRON TRANSFER SUBUNIT-RELATED"/>
    <property type="match status" value="1"/>
</dbReference>
<keyword evidence="10" id="KW-0665">Pyrimidine biosynthesis</keyword>
<evidence type="ECO:0000313" key="13">
    <source>
        <dbReference type="EMBL" id="MDV0445340.1"/>
    </source>
</evidence>
<evidence type="ECO:0000256" key="9">
    <source>
        <dbReference type="ARBA" id="ARBA00023014"/>
    </source>
</evidence>
<reference evidence="13 14" key="1">
    <citation type="submission" date="2023-06" db="EMBL/GenBank/DDBJ databases">
        <title>Genome sequence of Methanimicrococcus sp. At1.</title>
        <authorList>
            <person name="Protasov E."/>
            <person name="Platt K."/>
            <person name="Poehlein A."/>
            <person name="Daniel R."/>
            <person name="Brune A."/>
        </authorList>
    </citation>
    <scope>NUCLEOTIDE SEQUENCE [LARGE SCALE GENOMIC DNA]</scope>
    <source>
        <strain evidence="13 14">At1</strain>
    </source>
</reference>
<dbReference type="InterPro" id="IPR037117">
    <property type="entry name" value="Dihydroorotate_DH_ele_sf"/>
</dbReference>
<dbReference type="Gene3D" id="2.10.240.10">
    <property type="entry name" value="Dihydroorotate dehydrogenase, electron transfer subunit"/>
    <property type="match status" value="1"/>
</dbReference>
<sequence length="299" mass="31900">MAGGHGNETGNEVGAGLNGVGLNGAGSNGSESVCKCHSGGYPVNAKIIEVIDETNTGKRTLLFDREFENMRPGNFCMIWIRGVDEIPLGCAYKNGVTFQTVGPATNALFDLKAGDSVGLRGPLGSPFTLPASGENVLIIAGGIGAAPLGPLAEKSKEIGADVTIILGARSESDLIFEERFGKTGDVMLTTDDGTKGRKGFVTDVLAELDLEKFDRIYVCGPEMMMKFVMKILIEKDALQKAEFSMERYFKCGIGVCGACCIDTLGVRVCKDGPVFKAEMLLESEFGKYHRDASGKRIPY</sequence>
<dbReference type="Gene3D" id="3.40.50.80">
    <property type="entry name" value="Nucleotide-binding domain of ferredoxin-NADP reductase (FNR) module"/>
    <property type="match status" value="1"/>
</dbReference>
<dbReference type="InterPro" id="IPR039261">
    <property type="entry name" value="FNR_nucleotide-bd"/>
</dbReference>
<proteinExistence type="inferred from homology"/>
<dbReference type="EMBL" id="JAWDKC010000015">
    <property type="protein sequence ID" value="MDV0445340.1"/>
    <property type="molecule type" value="Genomic_DNA"/>
</dbReference>
<comment type="function">
    <text evidence="10">Responsible for channeling the electrons from the oxidation of dihydroorotate from the FMN redox center in the PyrD type B subunit to the ultimate electron acceptor NAD(+).</text>
</comment>
<dbReference type="PANTHER" id="PTHR43513">
    <property type="entry name" value="DIHYDROOROTATE DEHYDROGENASE B (NAD(+)), ELECTRON TRANSFER SUBUNIT"/>
    <property type="match status" value="1"/>
</dbReference>
<keyword evidence="6 10" id="KW-0274">FAD</keyword>
<dbReference type="Pfam" id="PF00175">
    <property type="entry name" value="NAD_binding_1"/>
    <property type="match status" value="1"/>
</dbReference>
<comment type="subunit">
    <text evidence="10">Heterotetramer of 2 PyrK and 2 PyrD type B subunits.</text>
</comment>
<feature type="domain" description="Dihydroorotate dehydrogenase electron transfer subunit iron-sulphur cluster binding" evidence="12">
    <location>
        <begin position="246"/>
        <end position="280"/>
    </location>
</feature>
<evidence type="ECO:0000256" key="3">
    <source>
        <dbReference type="ARBA" id="ARBA00022630"/>
    </source>
</evidence>
<keyword evidence="8 10" id="KW-0408">Iron</keyword>
<comment type="pathway">
    <text evidence="10">Pyrimidine metabolism; UMP biosynthesis via de novo pathway; orotate from (S)-dihydroorotate (NAD(+) route): step 1/1.</text>
</comment>
<dbReference type="Pfam" id="PF10418">
    <property type="entry name" value="DHODB_Fe-S_bind"/>
    <property type="match status" value="1"/>
</dbReference>
<dbReference type="RefSeq" id="WP_318785760.1">
    <property type="nucleotide sequence ID" value="NZ_JAWDKC010000015.1"/>
</dbReference>
<feature type="binding site" evidence="10">
    <location>
        <position position="259"/>
    </location>
    <ligand>
        <name>[2Fe-2S] cluster</name>
        <dbReference type="ChEBI" id="CHEBI:190135"/>
    </ligand>
</feature>
<evidence type="ECO:0000256" key="6">
    <source>
        <dbReference type="ARBA" id="ARBA00022827"/>
    </source>
</evidence>
<dbReference type="InterPro" id="IPR050353">
    <property type="entry name" value="PyrK_electron_transfer"/>
</dbReference>
<keyword evidence="2 10" id="KW-0813">Transport</keyword>
<dbReference type="InterPro" id="IPR012165">
    <property type="entry name" value="Cyt_c3_hydrogenase_gsu"/>
</dbReference>
<evidence type="ECO:0000259" key="12">
    <source>
        <dbReference type="Pfam" id="PF10418"/>
    </source>
</evidence>
<keyword evidence="5 10" id="KW-0479">Metal-binding</keyword>
<dbReference type="Proteomes" id="UP001272052">
    <property type="component" value="Unassembled WGS sequence"/>
</dbReference>
<evidence type="ECO:0000313" key="14">
    <source>
        <dbReference type="Proteomes" id="UP001272052"/>
    </source>
</evidence>
<comment type="cofactor">
    <cofactor evidence="10">
        <name>[2Fe-2S] cluster</name>
        <dbReference type="ChEBI" id="CHEBI:190135"/>
    </cofactor>
    <text evidence="10">Binds 1 [2Fe-2S] cluster per subunit.</text>
</comment>
<comment type="cofactor">
    <cofactor evidence="10">
        <name>FAD</name>
        <dbReference type="ChEBI" id="CHEBI:57692"/>
    </cofactor>
    <text evidence="10">Binds 1 FAD per subunit.</text>
</comment>
<feature type="binding site" evidence="10">
    <location>
        <position position="251"/>
    </location>
    <ligand>
        <name>[2Fe-2S] cluster</name>
        <dbReference type="ChEBI" id="CHEBI:190135"/>
    </ligand>
</feature>
<dbReference type="SUPFAM" id="SSF52343">
    <property type="entry name" value="Ferredoxin reductase-like, C-terminal NADP-linked domain"/>
    <property type="match status" value="1"/>
</dbReference>
<accession>A0ABU3VPV3</accession>
<evidence type="ECO:0000256" key="1">
    <source>
        <dbReference type="ARBA" id="ARBA00006422"/>
    </source>
</evidence>
<feature type="domain" description="Oxidoreductase FAD/NAD(P)-binding" evidence="11">
    <location>
        <begin position="139"/>
        <end position="229"/>
    </location>
</feature>
<evidence type="ECO:0000256" key="8">
    <source>
        <dbReference type="ARBA" id="ARBA00023004"/>
    </source>
</evidence>
<dbReference type="PIRSF" id="PIRSF006816">
    <property type="entry name" value="Cyc3_hyd_g"/>
    <property type="match status" value="1"/>
</dbReference>
<dbReference type="InterPro" id="IPR001433">
    <property type="entry name" value="OxRdtase_FAD/NAD-bd"/>
</dbReference>
<evidence type="ECO:0000256" key="10">
    <source>
        <dbReference type="HAMAP-Rule" id="MF_01211"/>
    </source>
</evidence>
<name>A0ABU3VPV3_9EURY</name>
<gene>
    <name evidence="10 13" type="primary">pyrK</name>
    <name evidence="13" type="ORF">MmiAt1_09140</name>
</gene>
<comment type="similarity">
    <text evidence="1 10">Belongs to the PyrK family.</text>
</comment>
<dbReference type="Gene3D" id="2.40.30.10">
    <property type="entry name" value="Translation factors"/>
    <property type="match status" value="1"/>
</dbReference>
<dbReference type="HAMAP" id="MF_01211">
    <property type="entry name" value="DHODB_Fe_S_bind"/>
    <property type="match status" value="1"/>
</dbReference>
<evidence type="ECO:0000256" key="4">
    <source>
        <dbReference type="ARBA" id="ARBA00022714"/>
    </source>
</evidence>
<dbReference type="InterPro" id="IPR019480">
    <property type="entry name" value="Dihydroorotate_DH_Fe-S-bd"/>
</dbReference>
<feature type="binding site" evidence="10">
    <location>
        <position position="269"/>
    </location>
    <ligand>
        <name>[2Fe-2S] cluster</name>
        <dbReference type="ChEBI" id="CHEBI:190135"/>
    </ligand>
</feature>
<comment type="caution">
    <text evidence="13">The sequence shown here is derived from an EMBL/GenBank/DDBJ whole genome shotgun (WGS) entry which is preliminary data.</text>
</comment>
<evidence type="ECO:0000259" key="11">
    <source>
        <dbReference type="Pfam" id="PF00175"/>
    </source>
</evidence>
<protein>
    <recommendedName>
        <fullName evidence="10">Probable dihydroorotate dehydrogenase B (NAD(+)), electron transfer subunit</fullName>
    </recommendedName>
    <alternativeName>
        <fullName evidence="10">Dihydroorotate oxidase B, electron transfer subunit</fullName>
    </alternativeName>
</protein>
<dbReference type="InterPro" id="IPR017938">
    <property type="entry name" value="Riboflavin_synthase-like_b-brl"/>
</dbReference>
<evidence type="ECO:0000256" key="2">
    <source>
        <dbReference type="ARBA" id="ARBA00022448"/>
    </source>
</evidence>
<evidence type="ECO:0000256" key="5">
    <source>
        <dbReference type="ARBA" id="ARBA00022723"/>
    </source>
</evidence>
<dbReference type="InterPro" id="IPR023455">
    <property type="entry name" value="Dihydroorotate_DHASE_ETsu"/>
</dbReference>
<keyword evidence="9 10" id="KW-0411">Iron-sulfur</keyword>
<dbReference type="CDD" id="cd06220">
    <property type="entry name" value="DHOD_e_trans_like2"/>
    <property type="match status" value="1"/>
</dbReference>
<keyword evidence="4 10" id="KW-0001">2Fe-2S</keyword>
<evidence type="ECO:0000256" key="7">
    <source>
        <dbReference type="ARBA" id="ARBA00022982"/>
    </source>
</evidence>
<dbReference type="NCBIfam" id="NF000796">
    <property type="entry name" value="PRK00054.1-1"/>
    <property type="match status" value="1"/>
</dbReference>
<feature type="binding site" evidence="10">
    <location>
        <position position="256"/>
    </location>
    <ligand>
        <name>[2Fe-2S] cluster</name>
        <dbReference type="ChEBI" id="CHEBI:190135"/>
    </ligand>
</feature>
<keyword evidence="3 10" id="KW-0285">Flavoprotein</keyword>
<keyword evidence="7 10" id="KW-0249">Electron transport</keyword>
<dbReference type="SUPFAM" id="SSF63380">
    <property type="entry name" value="Riboflavin synthase domain-like"/>
    <property type="match status" value="1"/>
</dbReference>